<dbReference type="RefSeq" id="WP_115922756.1">
    <property type="nucleotide sequence ID" value="NZ_QTUA01000001.1"/>
</dbReference>
<organism evidence="2 3">
    <name type="scientific">Calidifontibacter indicus</name>
    <dbReference type="NCBI Taxonomy" id="419650"/>
    <lineage>
        <taxon>Bacteria</taxon>
        <taxon>Bacillati</taxon>
        <taxon>Actinomycetota</taxon>
        <taxon>Actinomycetes</taxon>
        <taxon>Micrococcales</taxon>
        <taxon>Dermacoccaceae</taxon>
        <taxon>Calidifontibacter</taxon>
    </lineage>
</organism>
<gene>
    <name evidence="2" type="ORF">DFJ65_1843</name>
</gene>
<dbReference type="OrthoDB" id="5142870at2"/>
<dbReference type="Proteomes" id="UP000256253">
    <property type="component" value="Unassembled WGS sequence"/>
</dbReference>
<reference evidence="2 3" key="1">
    <citation type="submission" date="2018-08" db="EMBL/GenBank/DDBJ databases">
        <title>Sequencing the genomes of 1000 actinobacteria strains.</title>
        <authorList>
            <person name="Klenk H.-P."/>
        </authorList>
    </citation>
    <scope>NUCLEOTIDE SEQUENCE [LARGE SCALE GENOMIC DNA]</scope>
    <source>
        <strain evidence="2 3">DSM 22967</strain>
    </source>
</reference>
<feature type="domain" description="DUF3806" evidence="1">
    <location>
        <begin position="50"/>
        <end position="124"/>
    </location>
</feature>
<dbReference type="EMBL" id="QTUA01000001">
    <property type="protein sequence ID" value="REF30823.1"/>
    <property type="molecule type" value="Genomic_DNA"/>
</dbReference>
<evidence type="ECO:0000313" key="3">
    <source>
        <dbReference type="Proteomes" id="UP000256253"/>
    </source>
</evidence>
<protein>
    <submittedName>
        <fullName evidence="2">Uncharacterized protein DUF3806</fullName>
    </submittedName>
</protein>
<dbReference type="AlphaFoldDB" id="A0A3D9UQQ5"/>
<keyword evidence="3" id="KW-1185">Reference proteome</keyword>
<sequence>MNAPDEGAPQVEPLDTQARIVLRGWLGDAARLGIDPELLETLQDAYEKYLDQVLATEPDQREDPTPTLTAIGMALGEHLRRNSDADWRIVTDDQGRDLALASPDESSILFPVDPVAGHWAVQQREWVSGFVAAALDSFGEPQ</sequence>
<proteinExistence type="predicted"/>
<accession>A0A3D9UQQ5</accession>
<name>A0A3D9UQQ5_9MICO</name>
<evidence type="ECO:0000259" key="1">
    <source>
        <dbReference type="Pfam" id="PF12713"/>
    </source>
</evidence>
<evidence type="ECO:0000313" key="2">
    <source>
        <dbReference type="EMBL" id="REF30823.1"/>
    </source>
</evidence>
<dbReference type="InterPro" id="IPR024266">
    <property type="entry name" value="DUF3806"/>
</dbReference>
<dbReference type="Pfam" id="PF12713">
    <property type="entry name" value="DUF3806"/>
    <property type="match status" value="1"/>
</dbReference>
<comment type="caution">
    <text evidence="2">The sequence shown here is derived from an EMBL/GenBank/DDBJ whole genome shotgun (WGS) entry which is preliminary data.</text>
</comment>